<reference evidence="2 3" key="1">
    <citation type="submission" date="2018-08" db="EMBL/GenBank/DDBJ databases">
        <title>Draft genome of the lignicolous fungus Coniochaeta pulveracea.</title>
        <authorList>
            <person name="Borstlap C.J."/>
            <person name="De Witt R.N."/>
            <person name="Botha A."/>
            <person name="Volschenk H."/>
        </authorList>
    </citation>
    <scope>NUCLEOTIDE SEQUENCE [LARGE SCALE GENOMIC DNA]</scope>
    <source>
        <strain evidence="2 3">CAB683</strain>
    </source>
</reference>
<name>A0A420YK35_9PEZI</name>
<organism evidence="2 3">
    <name type="scientific">Coniochaeta pulveracea</name>
    <dbReference type="NCBI Taxonomy" id="177199"/>
    <lineage>
        <taxon>Eukaryota</taxon>
        <taxon>Fungi</taxon>
        <taxon>Dikarya</taxon>
        <taxon>Ascomycota</taxon>
        <taxon>Pezizomycotina</taxon>
        <taxon>Sordariomycetes</taxon>
        <taxon>Sordariomycetidae</taxon>
        <taxon>Coniochaetales</taxon>
        <taxon>Coniochaetaceae</taxon>
        <taxon>Coniochaeta</taxon>
    </lineage>
</organism>
<evidence type="ECO:0000256" key="1">
    <source>
        <dbReference type="SAM" id="MobiDB-lite"/>
    </source>
</evidence>
<dbReference type="OrthoDB" id="2386090at2759"/>
<accession>A0A420YK35</accession>
<sequence length="280" mass="30732">MSLKIVLTRAIFRPSVSGVLCFSTSTCGLKPAQARPILKTLHETPRLTLRRAASTKPPPTSKGPATAAKAKPPTTPSSPEPRKYLYPENLVIYHAGTARTTFLACLKLSTIFVFLFFNVIVVPNYITAGQPPLTTAGLALCGVIPITLVALITSPFVASVSIRLPIFARQSRDLLERWAKKGVPPETELFITTLSFIGKPRVSRLSIRELEPKRGSLGLVNYVRRGEGLRKENERRKWWMFRAVGKFNITPGGEGRVKGGFVWPEVERAIKQNAGGTGKV</sequence>
<protein>
    <submittedName>
        <fullName evidence="2">Uncharacterized protein</fullName>
    </submittedName>
</protein>
<comment type="caution">
    <text evidence="2">The sequence shown here is derived from an EMBL/GenBank/DDBJ whole genome shotgun (WGS) entry which is preliminary data.</text>
</comment>
<dbReference type="Proteomes" id="UP000275385">
    <property type="component" value="Unassembled WGS sequence"/>
</dbReference>
<dbReference type="EMBL" id="QVQW01000005">
    <property type="protein sequence ID" value="RKU48247.1"/>
    <property type="molecule type" value="Genomic_DNA"/>
</dbReference>
<proteinExistence type="predicted"/>
<evidence type="ECO:0000313" key="3">
    <source>
        <dbReference type="Proteomes" id="UP000275385"/>
    </source>
</evidence>
<keyword evidence="3" id="KW-1185">Reference proteome</keyword>
<feature type="region of interest" description="Disordered" evidence="1">
    <location>
        <begin position="48"/>
        <end position="82"/>
    </location>
</feature>
<feature type="compositionally biased region" description="Low complexity" evidence="1">
    <location>
        <begin position="62"/>
        <end position="72"/>
    </location>
</feature>
<dbReference type="AlphaFoldDB" id="A0A420YK35"/>
<evidence type="ECO:0000313" key="2">
    <source>
        <dbReference type="EMBL" id="RKU48247.1"/>
    </source>
</evidence>
<gene>
    <name evidence="2" type="ORF">DL546_005004</name>
</gene>